<evidence type="ECO:0000259" key="12">
    <source>
        <dbReference type="PROSITE" id="PS50111"/>
    </source>
</evidence>
<dbReference type="Gene3D" id="1.10.287.950">
    <property type="entry name" value="Methyl-accepting chemotaxis protein"/>
    <property type="match status" value="1"/>
</dbReference>
<keyword evidence="7 11" id="KW-0472">Membrane</keyword>
<dbReference type="SMART" id="SM00304">
    <property type="entry name" value="HAMP"/>
    <property type="match status" value="2"/>
</dbReference>
<gene>
    <name evidence="14" type="primary">mcp4_6</name>
    <name evidence="14" type="ORF">NCTC11842_05639</name>
</gene>
<dbReference type="GO" id="GO:0006935">
    <property type="term" value="P:chemotaxis"/>
    <property type="evidence" value="ECO:0007669"/>
    <property type="project" value="UniProtKB-KW"/>
</dbReference>
<dbReference type="AlphaFoldDB" id="A0A2X2DX79"/>
<dbReference type="PROSITE" id="PS50885">
    <property type="entry name" value="HAMP"/>
    <property type="match status" value="1"/>
</dbReference>
<dbReference type="PRINTS" id="PR00260">
    <property type="entry name" value="CHEMTRNSDUCR"/>
</dbReference>
<keyword evidence="6 11" id="KW-1133">Transmembrane helix</keyword>
<dbReference type="CDD" id="cd06225">
    <property type="entry name" value="HAMP"/>
    <property type="match status" value="1"/>
</dbReference>
<evidence type="ECO:0000256" key="4">
    <source>
        <dbReference type="ARBA" id="ARBA00022500"/>
    </source>
</evidence>
<dbReference type="FunFam" id="1.10.287.950:FF:000001">
    <property type="entry name" value="Methyl-accepting chemotaxis sensory transducer"/>
    <property type="match status" value="1"/>
</dbReference>
<protein>
    <submittedName>
        <fullName evidence="14">Methyl-accepting chemotaxis sensory transducer</fullName>
    </submittedName>
</protein>
<dbReference type="InterPro" id="IPR003660">
    <property type="entry name" value="HAMP_dom"/>
</dbReference>
<dbReference type="Pfam" id="PF00672">
    <property type="entry name" value="HAMP"/>
    <property type="match status" value="1"/>
</dbReference>
<evidence type="ECO:0000256" key="7">
    <source>
        <dbReference type="ARBA" id="ARBA00023136"/>
    </source>
</evidence>
<comment type="subcellular location">
    <subcellularLocation>
        <location evidence="1">Cell membrane</location>
        <topology evidence="1">Multi-pass membrane protein</topology>
    </subcellularLocation>
</comment>
<dbReference type="InterPro" id="IPR004090">
    <property type="entry name" value="Chemotax_Me-accpt_rcpt"/>
</dbReference>
<keyword evidence="8 10" id="KW-0807">Transducer</keyword>
<evidence type="ECO:0000313" key="14">
    <source>
        <dbReference type="EMBL" id="SPZ16605.1"/>
    </source>
</evidence>
<dbReference type="EMBL" id="UAUF01000015">
    <property type="protein sequence ID" value="SPZ16605.1"/>
    <property type="molecule type" value="Genomic_DNA"/>
</dbReference>
<feature type="domain" description="HAMP" evidence="13">
    <location>
        <begin position="322"/>
        <end position="374"/>
    </location>
</feature>
<dbReference type="Pfam" id="PF00015">
    <property type="entry name" value="MCPsignal"/>
    <property type="match status" value="1"/>
</dbReference>
<sequence>MLRNIPLGFKLLLILICPLLGFLWLATAKVVDSYQTLQEMNRTVEASTVAQKVSQLITVPQRERGASGVYLGSKGNAMRDMLPRMRQQTDEAMAALRALSGSAREIRDAMAGLDGLKATRDQIDTLGITNRESGSRFTKIIQTLIGFTHSLEHNVNEPSLARALSSLNEFIEMKERAGRERAMLGVVFNQDRFDSDLLSAFSRNLGEFSAYSEAFRRNASEALVRKLDEKMQQPSALEVARLQRLAFETPIGQSLGVSAEGWFKTSTSRIDLMGEVEEELGQQVGALAAKAQHHASAVLWTTLGVAVLALLVVSVLSYLIIRNISVAVKAVNNALLALSQRDLTARSDYKGKDEFGEITHNLNRMADELGQVIQEIGNATTQVATAAEESSAVTLQTSKSIERQRQGTELVVTAINQMSATVREVAQSTSDAASMSQEVNQSTSQGRREVESTISVIRELSAQADQTAAIISDLKRESDSISTVLDVIRGIADQTNLLALNAAIEAARAGDHGRGFAVVASEVRMLAQKTQESTGNIQQMIANLQTGSDRATQSMQETVGKARAGASNIERAGDMLTRIAEGVASINDRNLQIAAAAEEQSAVAEDINRNIVEINDVAIQVSAGAEQTAATSLELARLAEHQQKLVGRFRLV</sequence>
<keyword evidence="4" id="KW-0145">Chemotaxis</keyword>
<keyword evidence="3" id="KW-0488">Methylation</keyword>
<evidence type="ECO:0000256" key="11">
    <source>
        <dbReference type="SAM" id="Phobius"/>
    </source>
</evidence>
<evidence type="ECO:0000256" key="5">
    <source>
        <dbReference type="ARBA" id="ARBA00022692"/>
    </source>
</evidence>
<evidence type="ECO:0000259" key="13">
    <source>
        <dbReference type="PROSITE" id="PS50885"/>
    </source>
</evidence>
<dbReference type="InterPro" id="IPR013587">
    <property type="entry name" value="Nitrate/nitrite_sensing"/>
</dbReference>
<keyword evidence="2" id="KW-1003">Cell membrane</keyword>
<name>A0A2X2DX79_PSELU</name>
<dbReference type="GO" id="GO:0004888">
    <property type="term" value="F:transmembrane signaling receptor activity"/>
    <property type="evidence" value="ECO:0007669"/>
    <property type="project" value="InterPro"/>
</dbReference>
<dbReference type="Pfam" id="PF08376">
    <property type="entry name" value="NIT"/>
    <property type="match status" value="1"/>
</dbReference>
<evidence type="ECO:0000256" key="3">
    <source>
        <dbReference type="ARBA" id="ARBA00022481"/>
    </source>
</evidence>
<dbReference type="SMART" id="SM00283">
    <property type="entry name" value="MA"/>
    <property type="match status" value="1"/>
</dbReference>
<feature type="domain" description="Methyl-accepting transducer" evidence="12">
    <location>
        <begin position="379"/>
        <end position="615"/>
    </location>
</feature>
<dbReference type="PROSITE" id="PS50111">
    <property type="entry name" value="CHEMOTAXIS_TRANSDUC_2"/>
    <property type="match status" value="1"/>
</dbReference>
<evidence type="ECO:0000256" key="2">
    <source>
        <dbReference type="ARBA" id="ARBA00022475"/>
    </source>
</evidence>
<dbReference type="GO" id="GO:0007165">
    <property type="term" value="P:signal transduction"/>
    <property type="evidence" value="ECO:0007669"/>
    <property type="project" value="UniProtKB-KW"/>
</dbReference>
<evidence type="ECO:0000256" key="1">
    <source>
        <dbReference type="ARBA" id="ARBA00004651"/>
    </source>
</evidence>
<dbReference type="SUPFAM" id="SSF58104">
    <property type="entry name" value="Methyl-accepting chemotaxis protein (MCP) signaling domain"/>
    <property type="match status" value="1"/>
</dbReference>
<dbReference type="GO" id="GO:0005886">
    <property type="term" value="C:plasma membrane"/>
    <property type="evidence" value="ECO:0007669"/>
    <property type="project" value="UniProtKB-SubCell"/>
</dbReference>
<evidence type="ECO:0000256" key="8">
    <source>
        <dbReference type="ARBA" id="ARBA00023224"/>
    </source>
</evidence>
<evidence type="ECO:0000256" key="10">
    <source>
        <dbReference type="PROSITE-ProRule" id="PRU00284"/>
    </source>
</evidence>
<comment type="similarity">
    <text evidence="9">Belongs to the methyl-accepting chemotaxis (MCP) protein family.</text>
</comment>
<dbReference type="Proteomes" id="UP000250443">
    <property type="component" value="Unassembled WGS sequence"/>
</dbReference>
<keyword evidence="5 11" id="KW-0812">Transmembrane</keyword>
<evidence type="ECO:0000256" key="6">
    <source>
        <dbReference type="ARBA" id="ARBA00022989"/>
    </source>
</evidence>
<evidence type="ECO:0000313" key="15">
    <source>
        <dbReference type="Proteomes" id="UP000250443"/>
    </source>
</evidence>
<evidence type="ECO:0000256" key="9">
    <source>
        <dbReference type="ARBA" id="ARBA00029447"/>
    </source>
</evidence>
<proteinExistence type="inferred from homology"/>
<dbReference type="PANTHER" id="PTHR32089:SF120">
    <property type="entry name" value="METHYL-ACCEPTING CHEMOTAXIS PROTEIN TLPQ"/>
    <property type="match status" value="1"/>
</dbReference>
<accession>A0A2X2DX79</accession>
<dbReference type="InterPro" id="IPR004089">
    <property type="entry name" value="MCPsignal_dom"/>
</dbReference>
<reference evidence="14 15" key="1">
    <citation type="submission" date="2018-06" db="EMBL/GenBank/DDBJ databases">
        <authorList>
            <consortium name="Pathogen Informatics"/>
            <person name="Doyle S."/>
        </authorList>
    </citation>
    <scope>NUCLEOTIDE SEQUENCE [LARGE SCALE GENOMIC DNA]</scope>
    <source>
        <strain evidence="14 15">NCTC11842</strain>
    </source>
</reference>
<feature type="transmembrane region" description="Helical" evidence="11">
    <location>
        <begin position="297"/>
        <end position="321"/>
    </location>
</feature>
<organism evidence="14 15">
    <name type="scientific">Pseudomonas luteola</name>
    <dbReference type="NCBI Taxonomy" id="47886"/>
    <lineage>
        <taxon>Bacteria</taxon>
        <taxon>Pseudomonadati</taxon>
        <taxon>Pseudomonadota</taxon>
        <taxon>Gammaproteobacteria</taxon>
        <taxon>Pseudomonadales</taxon>
        <taxon>Pseudomonadaceae</taxon>
        <taxon>Pseudomonas</taxon>
    </lineage>
</organism>
<dbReference type="RefSeq" id="WP_010798789.1">
    <property type="nucleotide sequence ID" value="NZ_UAUF01000015.1"/>
</dbReference>
<dbReference type="CDD" id="cd11386">
    <property type="entry name" value="MCP_signal"/>
    <property type="match status" value="1"/>
</dbReference>
<dbReference type="PANTHER" id="PTHR32089">
    <property type="entry name" value="METHYL-ACCEPTING CHEMOTAXIS PROTEIN MCPB"/>
    <property type="match status" value="1"/>
</dbReference>